<dbReference type="EMBL" id="CWQJ01000053">
    <property type="protein sequence ID" value="CSC90448.1"/>
    <property type="molecule type" value="Genomic_DNA"/>
</dbReference>
<keyword evidence="1" id="KW-0812">Transmembrane</keyword>
<organism evidence="2 3">
    <name type="scientific">Vibrio cholerae</name>
    <dbReference type="NCBI Taxonomy" id="666"/>
    <lineage>
        <taxon>Bacteria</taxon>
        <taxon>Pseudomonadati</taxon>
        <taxon>Pseudomonadota</taxon>
        <taxon>Gammaproteobacteria</taxon>
        <taxon>Vibrionales</taxon>
        <taxon>Vibrionaceae</taxon>
        <taxon>Vibrio</taxon>
    </lineage>
</organism>
<gene>
    <name evidence="2" type="ORF">ERS013201_03859</name>
</gene>
<feature type="transmembrane region" description="Helical" evidence="1">
    <location>
        <begin position="233"/>
        <end position="252"/>
    </location>
</feature>
<evidence type="ECO:0000313" key="3">
    <source>
        <dbReference type="Proteomes" id="UP000046067"/>
    </source>
</evidence>
<dbReference type="Proteomes" id="UP000046067">
    <property type="component" value="Unassembled WGS sequence"/>
</dbReference>
<name>A0A656A3F1_VIBCL</name>
<sequence length="271" mass="31605">MKNYKIKIIENLLRKPCPIRIPRTGEKGKSVNCYSISLYAGDVPLLLVEEINRQGFVGMYFESDSFKPRASIPFSLMYGLNINIEHFYGLYTHVYNGVFDYCWHEWTGLYKLQTFFAWSKHHVPQFFFNKKSLQLPTRMKILEKIISKQSVDPSKTFSSLDIMNYVYGLRWYSHPQRTEVRQKMELYLESFVASGEIKRFSGDYQMAGQAVATLEQYQIEVARAKSDSRNQKAIVMLTIILAIFTGFQAGVLETSYKLNIDKLINWLLSFI</sequence>
<keyword evidence="1" id="KW-0472">Membrane</keyword>
<accession>A0A656A3F1</accession>
<evidence type="ECO:0000313" key="2">
    <source>
        <dbReference type="EMBL" id="CSC90448.1"/>
    </source>
</evidence>
<protein>
    <submittedName>
        <fullName evidence="2">Uncharacterized protein</fullName>
    </submittedName>
</protein>
<reference evidence="2 3" key="1">
    <citation type="submission" date="2015-07" db="EMBL/GenBank/DDBJ databases">
        <authorList>
            <consortium name="Pathogen Informatics"/>
        </authorList>
    </citation>
    <scope>NUCLEOTIDE SEQUENCE [LARGE SCALE GENOMIC DNA]</scope>
    <source>
        <strain evidence="2 3">A325</strain>
    </source>
</reference>
<dbReference type="AlphaFoldDB" id="A0A656A3F1"/>
<evidence type="ECO:0000256" key="1">
    <source>
        <dbReference type="SAM" id="Phobius"/>
    </source>
</evidence>
<keyword evidence="1" id="KW-1133">Transmembrane helix</keyword>
<proteinExistence type="predicted"/>